<dbReference type="PROSITE" id="PS50931">
    <property type="entry name" value="HTH_LYSR"/>
    <property type="match status" value="2"/>
</dbReference>
<feature type="domain" description="HTH lysR-type" evidence="5">
    <location>
        <begin position="6"/>
        <end position="63"/>
    </location>
</feature>
<accession>A0A1X4NMJ2</accession>
<proteinExistence type="inferred from homology"/>
<dbReference type="RefSeq" id="WP_085635969.1">
    <property type="nucleotide sequence ID" value="NZ_JFKC01000004.1"/>
</dbReference>
<keyword evidence="3" id="KW-0238">DNA-binding</keyword>
<dbReference type="Pfam" id="PF00126">
    <property type="entry name" value="HTH_1"/>
    <property type="match status" value="2"/>
</dbReference>
<evidence type="ECO:0000259" key="5">
    <source>
        <dbReference type="PROSITE" id="PS50931"/>
    </source>
</evidence>
<gene>
    <name evidence="6" type="ORF">MGEO_06725</name>
</gene>
<dbReference type="Gene3D" id="1.10.10.10">
    <property type="entry name" value="Winged helix-like DNA-binding domain superfamily/Winged helix DNA-binding domain"/>
    <property type="match status" value="2"/>
</dbReference>
<protein>
    <recommendedName>
        <fullName evidence="5">HTH lysR-type domain-containing protein</fullName>
    </recommendedName>
</protein>
<dbReference type="InterPro" id="IPR036390">
    <property type="entry name" value="WH_DNA-bd_sf"/>
</dbReference>
<keyword evidence="2" id="KW-0805">Transcription regulation</keyword>
<dbReference type="EMBL" id="JFKC01000004">
    <property type="protein sequence ID" value="OSQ51613.1"/>
    <property type="molecule type" value="Genomic_DNA"/>
</dbReference>
<evidence type="ECO:0000256" key="4">
    <source>
        <dbReference type="ARBA" id="ARBA00023163"/>
    </source>
</evidence>
<dbReference type="PRINTS" id="PR00039">
    <property type="entry name" value="HTHLYSR"/>
</dbReference>
<feature type="domain" description="HTH lysR-type" evidence="5">
    <location>
        <begin position="103"/>
        <end position="134"/>
    </location>
</feature>
<evidence type="ECO:0000256" key="3">
    <source>
        <dbReference type="ARBA" id="ARBA00023125"/>
    </source>
</evidence>
<dbReference type="InterPro" id="IPR005119">
    <property type="entry name" value="LysR_subst-bd"/>
</dbReference>
<dbReference type="Gene3D" id="3.40.190.10">
    <property type="entry name" value="Periplasmic binding protein-like II"/>
    <property type="match status" value="2"/>
</dbReference>
<dbReference type="OrthoDB" id="9803030at2"/>
<dbReference type="PANTHER" id="PTHR30126">
    <property type="entry name" value="HTH-TYPE TRANSCRIPTIONAL REGULATOR"/>
    <property type="match status" value="1"/>
</dbReference>
<dbReference type="SUPFAM" id="SSF53850">
    <property type="entry name" value="Periplasmic binding protein-like II"/>
    <property type="match status" value="1"/>
</dbReference>
<name>A0A1X4NMJ2_9RHOB</name>
<organism evidence="6 7">
    <name type="scientific">Marivita geojedonensis</name>
    <dbReference type="NCBI Taxonomy" id="1123756"/>
    <lineage>
        <taxon>Bacteria</taxon>
        <taxon>Pseudomonadati</taxon>
        <taxon>Pseudomonadota</taxon>
        <taxon>Alphaproteobacteria</taxon>
        <taxon>Rhodobacterales</taxon>
        <taxon>Roseobacteraceae</taxon>
        <taxon>Marivita</taxon>
    </lineage>
</organism>
<reference evidence="6 7" key="1">
    <citation type="submission" date="2014-03" db="EMBL/GenBank/DDBJ databases">
        <title>The draft genome sequence of Marivita geojedonensis KCTC 23882.</title>
        <authorList>
            <person name="Lai Q."/>
            <person name="Shao Z."/>
        </authorList>
    </citation>
    <scope>NUCLEOTIDE SEQUENCE [LARGE SCALE GENOMIC DNA]</scope>
    <source>
        <strain evidence="6 7">DPG-138</strain>
    </source>
</reference>
<dbReference type="InterPro" id="IPR000847">
    <property type="entry name" value="LysR_HTH_N"/>
</dbReference>
<keyword evidence="4" id="KW-0804">Transcription</keyword>
<evidence type="ECO:0000256" key="1">
    <source>
        <dbReference type="ARBA" id="ARBA00009437"/>
    </source>
</evidence>
<sequence>MELPDFNLRHLSAYSAIHTLGTIKGASERVNLSQPAITQAVGKLETLVQAQLFIRHRLGMSPTEAGAVFHPRVWRALEGLETGYASAAGQAKSATNPAFRHSVRWTQLRALTAIADHGSYSSAARALGLAQPTIYRVAQDLQTLAGFSLYRKSVSGISLTPAAKSLSRAARLAFVELAQAMEELGQLHGPANARVVIGSLPLARSHLLPQAIAWVTGSFPLTEINVVDGPYPDLLNELRDGRIDMIIGALRDPSPGEDISQGMLFYDHLGIFCGPDHPLAGKTQILPSDLSPFGWIVPRQGTPTRNQFDRFLDHHAITPTAAPIEASSMALIRSLLTLGPRLTMLSTHQTAQDVRNGTICRLPIEIGDPGRPIGIATRRTWSPTPTQRRLLEALRDVAQRTELI</sequence>
<evidence type="ECO:0000256" key="2">
    <source>
        <dbReference type="ARBA" id="ARBA00023015"/>
    </source>
</evidence>
<comment type="caution">
    <text evidence="6">The sequence shown here is derived from an EMBL/GenBank/DDBJ whole genome shotgun (WGS) entry which is preliminary data.</text>
</comment>
<dbReference type="SUPFAM" id="SSF46785">
    <property type="entry name" value="Winged helix' DNA-binding domain"/>
    <property type="match status" value="2"/>
</dbReference>
<dbReference type="PANTHER" id="PTHR30126:SF98">
    <property type="entry name" value="HTH-TYPE TRANSCRIPTIONAL ACTIVATOR BAUR"/>
    <property type="match status" value="1"/>
</dbReference>
<dbReference type="AlphaFoldDB" id="A0A1X4NMJ2"/>
<dbReference type="Proteomes" id="UP000193926">
    <property type="component" value="Unassembled WGS sequence"/>
</dbReference>
<dbReference type="InterPro" id="IPR036388">
    <property type="entry name" value="WH-like_DNA-bd_sf"/>
</dbReference>
<keyword evidence="7" id="KW-1185">Reference proteome</keyword>
<evidence type="ECO:0000313" key="6">
    <source>
        <dbReference type="EMBL" id="OSQ51613.1"/>
    </source>
</evidence>
<evidence type="ECO:0000313" key="7">
    <source>
        <dbReference type="Proteomes" id="UP000193926"/>
    </source>
</evidence>
<dbReference type="GO" id="GO:0003700">
    <property type="term" value="F:DNA-binding transcription factor activity"/>
    <property type="evidence" value="ECO:0007669"/>
    <property type="project" value="InterPro"/>
</dbReference>
<dbReference type="Pfam" id="PF03466">
    <property type="entry name" value="LysR_substrate"/>
    <property type="match status" value="1"/>
</dbReference>
<dbReference type="GO" id="GO:0000976">
    <property type="term" value="F:transcription cis-regulatory region binding"/>
    <property type="evidence" value="ECO:0007669"/>
    <property type="project" value="TreeGrafter"/>
</dbReference>
<comment type="similarity">
    <text evidence="1">Belongs to the LysR transcriptional regulatory family.</text>
</comment>
<dbReference type="STRING" id="1123756.MGEO_06725"/>